<feature type="modified residue" description="2',4',5'-topaquinone" evidence="11">
    <location>
        <position position="408"/>
    </location>
</feature>
<dbReference type="PROSITE" id="PS51257">
    <property type="entry name" value="PROKAR_LIPOPROTEIN"/>
    <property type="match status" value="1"/>
</dbReference>
<dbReference type="InterPro" id="IPR016182">
    <property type="entry name" value="Cu_amine_oxidase_N-reg"/>
</dbReference>
<comment type="cofactor">
    <cofactor evidence="12">
        <name>Cu cation</name>
        <dbReference type="ChEBI" id="CHEBI:23378"/>
    </cofactor>
    <text evidence="12">Contains 1 topaquinone per subunit.</text>
</comment>
<keyword evidence="13" id="KW-0732">Signal</keyword>
<evidence type="ECO:0000256" key="10">
    <source>
        <dbReference type="PIRSR" id="PIRSR600269-50"/>
    </source>
</evidence>
<dbReference type="Proteomes" id="UP001457282">
    <property type="component" value="Unassembled WGS sequence"/>
</dbReference>
<evidence type="ECO:0000256" key="3">
    <source>
        <dbReference type="ARBA" id="ARBA00011738"/>
    </source>
</evidence>
<evidence type="ECO:0000256" key="12">
    <source>
        <dbReference type="RuleBase" id="RU000672"/>
    </source>
</evidence>
<comment type="cofactor">
    <cofactor evidence="1">
        <name>Cu cation</name>
        <dbReference type="ChEBI" id="CHEBI:23378"/>
    </cofactor>
</comment>
<evidence type="ECO:0000259" key="14">
    <source>
        <dbReference type="Pfam" id="PF01179"/>
    </source>
</evidence>
<dbReference type="FunFam" id="3.10.450.40:FF:000005">
    <property type="entry name" value="Amine oxidase"/>
    <property type="match status" value="1"/>
</dbReference>
<feature type="chain" id="PRO_5043362909" description="Amine oxidase" evidence="13">
    <location>
        <begin position="26"/>
        <end position="673"/>
    </location>
</feature>
<name>A0AAW1XC65_RUBAR</name>
<dbReference type="InterPro" id="IPR015802">
    <property type="entry name" value="Cu_amine_oxidase_N3"/>
</dbReference>
<dbReference type="PANTHER" id="PTHR10638:SF87">
    <property type="entry name" value="AMINE OXIDASE [COPPER-CONTAINING] ALPHA 2, PEROXISOMAL-RELATED"/>
    <property type="match status" value="1"/>
</dbReference>
<evidence type="ECO:0000256" key="13">
    <source>
        <dbReference type="SAM" id="SignalP"/>
    </source>
</evidence>
<evidence type="ECO:0000256" key="4">
    <source>
        <dbReference type="ARBA" id="ARBA00022723"/>
    </source>
</evidence>
<comment type="similarity">
    <text evidence="2 12">Belongs to the copper/topaquinone oxidase family.</text>
</comment>
<reference evidence="17 18" key="1">
    <citation type="journal article" date="2023" name="G3 (Bethesda)">
        <title>A chromosome-length genome assembly and annotation of blackberry (Rubus argutus, cv. 'Hillquist').</title>
        <authorList>
            <person name="Bruna T."/>
            <person name="Aryal R."/>
            <person name="Dudchenko O."/>
            <person name="Sargent D.J."/>
            <person name="Mead D."/>
            <person name="Buti M."/>
            <person name="Cavallini A."/>
            <person name="Hytonen T."/>
            <person name="Andres J."/>
            <person name="Pham M."/>
            <person name="Weisz D."/>
            <person name="Mascagni F."/>
            <person name="Usai G."/>
            <person name="Natali L."/>
            <person name="Bassil N."/>
            <person name="Fernandez G.E."/>
            <person name="Lomsadze A."/>
            <person name="Armour M."/>
            <person name="Olukolu B."/>
            <person name="Poorten T."/>
            <person name="Britton C."/>
            <person name="Davik J."/>
            <person name="Ashrafi H."/>
            <person name="Aiden E.L."/>
            <person name="Borodovsky M."/>
            <person name="Worthington M."/>
        </authorList>
    </citation>
    <scope>NUCLEOTIDE SEQUENCE [LARGE SCALE GENOMIC DNA]</scope>
    <source>
        <strain evidence="17">PI 553951</strain>
    </source>
</reference>
<dbReference type="EMBL" id="JBEDUW010000004">
    <property type="protein sequence ID" value="KAK9933347.1"/>
    <property type="molecule type" value="Genomic_DNA"/>
</dbReference>
<evidence type="ECO:0000256" key="2">
    <source>
        <dbReference type="ARBA" id="ARBA00007983"/>
    </source>
</evidence>
<dbReference type="EC" id="1.4.3.-" evidence="12"/>
<feature type="domain" description="Copper amine oxidase catalytic" evidence="14">
    <location>
        <begin position="246"/>
        <end position="655"/>
    </location>
</feature>
<dbReference type="PANTHER" id="PTHR10638">
    <property type="entry name" value="COPPER AMINE OXIDASE"/>
    <property type="match status" value="1"/>
</dbReference>
<comment type="catalytic activity">
    <reaction evidence="9">
        <text>a primary methyl amine + O2 + H2O = an aldehyde + H2O2 + NH4(+)</text>
        <dbReference type="Rhea" id="RHEA:16153"/>
        <dbReference type="ChEBI" id="CHEBI:15377"/>
        <dbReference type="ChEBI" id="CHEBI:15379"/>
        <dbReference type="ChEBI" id="CHEBI:16240"/>
        <dbReference type="ChEBI" id="CHEBI:17478"/>
        <dbReference type="ChEBI" id="CHEBI:28938"/>
        <dbReference type="ChEBI" id="CHEBI:228804"/>
        <dbReference type="EC" id="1.4.3.21"/>
    </reaction>
</comment>
<evidence type="ECO:0000256" key="1">
    <source>
        <dbReference type="ARBA" id="ARBA00001935"/>
    </source>
</evidence>
<sequence length="673" mass="75890">MASTKASTILLLFSIFIITFSSTSCLNQYHPLDPLTQTEFNQVKTIIQNSYPSENLTFQYVGLDEPKKSTVLSWNSKSTTKSRPPRRASVVTRLNRETHEIIVDLSTHSIVSSKVHNGNGYPLLTVDEQTLANELPFKYQPFIQSIKRRGLNISQVVCSGFTVGWFGEKTTKRVLKINSFYTNGTVNLFVRPVEGITLVIDLDMMKIVGYRDRGMVPVPRAEGTEYQASKQKPPYGPLLNGASVLSEGDGFVLNGNTIRWANWVFHIGFDVRTGTIISQASIYDLQKQQYRRVLYRGFVSELFVPYMNPTAEWYYKTFFDNGEFGFGQSTVSLEPLTDCPNNAKFIDAYYASQDGTPVKISNAICIFERHAGNILWRHTEVTIPDEVITEVRSEVTLVVRMVAVVGNYDYIIDWEFKPSGSIKLDIGLTGVLETEGVTYTHKDQINEEVYGTLVADNTIAVNHDHFLTYYLDLDVDGEANSFVKNNLVTKRVTDPSIPRKSYWTVVSETAKTESDAKIHLGLKPTELVVVNPNKRTKPGNLIGYRLIPGAVAAPLLLEDDYPQIRGAFTKYNVWVTPYNKSEQWAGGQYVDQSKGDDTLAVWSLRDREIENKDIVLWYTVGFHHPPCQEDFPMMPTLSGGFELRPTNFFESSPVLKVRTKPPPKHAPSPNCTK</sequence>
<proteinExistence type="inferred from homology"/>
<organism evidence="17 18">
    <name type="scientific">Rubus argutus</name>
    <name type="common">Southern blackberry</name>
    <dbReference type="NCBI Taxonomy" id="59490"/>
    <lineage>
        <taxon>Eukaryota</taxon>
        <taxon>Viridiplantae</taxon>
        <taxon>Streptophyta</taxon>
        <taxon>Embryophyta</taxon>
        <taxon>Tracheophyta</taxon>
        <taxon>Spermatophyta</taxon>
        <taxon>Magnoliopsida</taxon>
        <taxon>eudicotyledons</taxon>
        <taxon>Gunneridae</taxon>
        <taxon>Pentapetalae</taxon>
        <taxon>rosids</taxon>
        <taxon>fabids</taxon>
        <taxon>Rosales</taxon>
        <taxon>Rosaceae</taxon>
        <taxon>Rosoideae</taxon>
        <taxon>Rosoideae incertae sedis</taxon>
        <taxon>Rubus</taxon>
    </lineage>
</organism>
<keyword evidence="6 12" id="KW-0560">Oxidoreductase</keyword>
<evidence type="ECO:0000256" key="7">
    <source>
        <dbReference type="ARBA" id="ARBA00023008"/>
    </source>
</evidence>
<feature type="active site" description="Proton acceptor" evidence="10">
    <location>
        <position position="320"/>
    </location>
</feature>
<dbReference type="GO" id="GO:0009308">
    <property type="term" value="P:amine metabolic process"/>
    <property type="evidence" value="ECO:0007669"/>
    <property type="project" value="UniProtKB-UniRule"/>
</dbReference>
<evidence type="ECO:0000259" key="16">
    <source>
        <dbReference type="Pfam" id="PF02728"/>
    </source>
</evidence>
<comment type="caution">
    <text evidence="17">The sequence shown here is derived from an EMBL/GenBank/DDBJ whole genome shotgun (WGS) entry which is preliminary data.</text>
</comment>
<accession>A0AAW1XC65</accession>
<keyword evidence="8" id="KW-1015">Disulfide bond</keyword>
<dbReference type="FunFam" id="3.10.450.40:FF:000012">
    <property type="entry name" value="Amine oxidase"/>
    <property type="match status" value="1"/>
</dbReference>
<dbReference type="Gene3D" id="3.10.450.40">
    <property type="match status" value="2"/>
</dbReference>
<comment type="subunit">
    <text evidence="3">Homodimer.</text>
</comment>
<dbReference type="GO" id="GO:0008131">
    <property type="term" value="F:primary methylamine oxidase activity"/>
    <property type="evidence" value="ECO:0007669"/>
    <property type="project" value="UniProtKB-EC"/>
</dbReference>
<evidence type="ECO:0000256" key="8">
    <source>
        <dbReference type="ARBA" id="ARBA00023157"/>
    </source>
</evidence>
<keyword evidence="4 12" id="KW-0479">Metal-binding</keyword>
<keyword evidence="7 12" id="KW-0186">Copper</keyword>
<feature type="domain" description="Copper amine oxidase N3-terminal" evidence="16">
    <location>
        <begin position="122"/>
        <end position="219"/>
    </location>
</feature>
<dbReference type="InterPro" id="IPR000269">
    <property type="entry name" value="Cu_amine_oxidase"/>
</dbReference>
<dbReference type="GO" id="GO:0048038">
    <property type="term" value="F:quinone binding"/>
    <property type="evidence" value="ECO:0007669"/>
    <property type="project" value="InterPro"/>
</dbReference>
<keyword evidence="5 10" id="KW-0801">TPQ</keyword>
<dbReference type="FunFam" id="2.70.98.20:FF:000004">
    <property type="entry name" value="Amine oxidase"/>
    <property type="match status" value="1"/>
</dbReference>
<comment type="PTM">
    <text evidence="11 12">Topaquinone (TPQ) is generated by copper-dependent autoxidation of a specific tyrosyl residue.</text>
</comment>
<evidence type="ECO:0000256" key="6">
    <source>
        <dbReference type="ARBA" id="ARBA00023002"/>
    </source>
</evidence>
<dbReference type="AlphaFoldDB" id="A0AAW1XC65"/>
<evidence type="ECO:0000256" key="5">
    <source>
        <dbReference type="ARBA" id="ARBA00022772"/>
    </source>
</evidence>
<evidence type="ECO:0000313" key="18">
    <source>
        <dbReference type="Proteomes" id="UP001457282"/>
    </source>
</evidence>
<dbReference type="GO" id="GO:0005507">
    <property type="term" value="F:copper ion binding"/>
    <property type="evidence" value="ECO:0007669"/>
    <property type="project" value="InterPro"/>
</dbReference>
<evidence type="ECO:0000259" key="15">
    <source>
        <dbReference type="Pfam" id="PF02727"/>
    </source>
</evidence>
<dbReference type="SUPFAM" id="SSF49998">
    <property type="entry name" value="Amine oxidase catalytic domain"/>
    <property type="match status" value="1"/>
</dbReference>
<dbReference type="Pfam" id="PF02728">
    <property type="entry name" value="Cu_amine_oxidN3"/>
    <property type="match status" value="1"/>
</dbReference>
<dbReference type="InterPro" id="IPR015800">
    <property type="entry name" value="Cu_amine_oxidase_N2"/>
</dbReference>
<feature type="signal peptide" evidence="13">
    <location>
        <begin position="1"/>
        <end position="25"/>
    </location>
</feature>
<feature type="active site" description="Schiff-base intermediate with substrate; via topaquinone" evidence="10">
    <location>
        <position position="408"/>
    </location>
</feature>
<dbReference type="InterPro" id="IPR015798">
    <property type="entry name" value="Cu_amine_oxidase_C"/>
</dbReference>
<gene>
    <name evidence="17" type="ORF">M0R45_020547</name>
</gene>
<keyword evidence="18" id="KW-1185">Reference proteome</keyword>
<dbReference type="Pfam" id="PF02727">
    <property type="entry name" value="Cu_amine_oxidN2"/>
    <property type="match status" value="1"/>
</dbReference>
<evidence type="ECO:0000256" key="11">
    <source>
        <dbReference type="PIRSR" id="PIRSR600269-51"/>
    </source>
</evidence>
<dbReference type="Gene3D" id="2.70.98.20">
    <property type="entry name" value="Copper amine oxidase, catalytic domain"/>
    <property type="match status" value="1"/>
</dbReference>
<evidence type="ECO:0000313" key="17">
    <source>
        <dbReference type="EMBL" id="KAK9933347.1"/>
    </source>
</evidence>
<protein>
    <recommendedName>
        <fullName evidence="12">Amine oxidase</fullName>
        <ecNumber evidence="12">1.4.3.-</ecNumber>
    </recommendedName>
</protein>
<dbReference type="SUPFAM" id="SSF54416">
    <property type="entry name" value="Amine oxidase N-terminal region"/>
    <property type="match status" value="2"/>
</dbReference>
<dbReference type="Pfam" id="PF01179">
    <property type="entry name" value="Cu_amine_oxid"/>
    <property type="match status" value="1"/>
</dbReference>
<evidence type="ECO:0000256" key="9">
    <source>
        <dbReference type="ARBA" id="ARBA00048032"/>
    </source>
</evidence>
<dbReference type="InterPro" id="IPR036460">
    <property type="entry name" value="Cu_amine_oxidase_C_sf"/>
</dbReference>
<feature type="domain" description="Copper amine oxidase N2-terminal" evidence="15">
    <location>
        <begin position="30"/>
        <end position="114"/>
    </location>
</feature>